<dbReference type="EMBL" id="LXJZ01000040">
    <property type="protein sequence ID" value="OAJ62754.1"/>
    <property type="molecule type" value="Genomic_DNA"/>
</dbReference>
<evidence type="ECO:0000313" key="3">
    <source>
        <dbReference type="Proteomes" id="UP000077961"/>
    </source>
</evidence>
<evidence type="ECO:0000313" key="1">
    <source>
        <dbReference type="EMBL" id="OAJ62754.1"/>
    </source>
</evidence>
<sequence>MAFEKLTIHLKTAEYPHDACGGGDSQTILKCWVETIPSSRKTAFDEELESLTRARLISNETV</sequence>
<comment type="caution">
    <text evidence="2">The sequence shown here is derived from an EMBL/GenBank/DDBJ whole genome shotgun (WGS) entry which is preliminary data.</text>
</comment>
<dbReference type="Proteomes" id="UP000077961">
    <property type="component" value="Unassembled WGS sequence"/>
</dbReference>
<reference evidence="3 4" key="1">
    <citation type="submission" date="2016-04" db="EMBL/GenBank/DDBJ databases">
        <title>Reclassification of Paraburkholderia panaciterrae (Farh et al. 2015) Dobritsa &amp; Samadpour 2016 as a later homotypic synonym of Paraburkholderia ginsengiterrae (Farh et al. 2015) Dobritsa &amp; Samadpour 2016.</title>
        <authorList>
            <person name="Dobritsa A.P."/>
            <person name="Kutumbaka K."/>
            <person name="Samadpour M."/>
        </authorList>
    </citation>
    <scope>NUCLEOTIDE SEQUENCE [LARGE SCALE GENOMIC DNA]</scope>
    <source>
        <strain evidence="2 4">DCY85</strain>
        <strain evidence="1 3">DCY85-1</strain>
    </source>
</reference>
<organism evidence="2 4">
    <name type="scientific">Paraburkholderia ginsengiterrae</name>
    <dbReference type="NCBI Taxonomy" id="1462993"/>
    <lineage>
        <taxon>Bacteria</taxon>
        <taxon>Pseudomonadati</taxon>
        <taxon>Pseudomonadota</taxon>
        <taxon>Betaproteobacteria</taxon>
        <taxon>Burkholderiales</taxon>
        <taxon>Burkholderiaceae</taxon>
        <taxon>Paraburkholderia</taxon>
    </lineage>
</organism>
<gene>
    <name evidence="1" type="ORF">A6V36_20495</name>
    <name evidence="2" type="ORF">A6V37_19520</name>
</gene>
<dbReference type="AlphaFoldDB" id="A0A1A9NE43"/>
<evidence type="ECO:0000313" key="4">
    <source>
        <dbReference type="Proteomes" id="UP000078116"/>
    </source>
</evidence>
<name>A0A1A9NE43_9BURK</name>
<keyword evidence="3" id="KW-1185">Reference proteome</keyword>
<accession>A0A1A9NE43</accession>
<proteinExistence type="predicted"/>
<evidence type="ECO:0000313" key="2">
    <source>
        <dbReference type="EMBL" id="OAJ64415.1"/>
    </source>
</evidence>
<dbReference type="STRING" id="1462993.A6V36_20495"/>
<dbReference type="EMBL" id="LXKA01000109">
    <property type="protein sequence ID" value="OAJ64415.1"/>
    <property type="molecule type" value="Genomic_DNA"/>
</dbReference>
<protein>
    <submittedName>
        <fullName evidence="2">Uncharacterized protein</fullName>
    </submittedName>
</protein>
<dbReference type="Proteomes" id="UP000078116">
    <property type="component" value="Unassembled WGS sequence"/>
</dbReference>